<gene>
    <name evidence="1" type="ORF">SAMN04489732_13429</name>
</gene>
<dbReference type="AlphaFoldDB" id="A0A1H8YP40"/>
<name>A0A1H8YP40_9PSEU</name>
<accession>A0A1H8YP40</accession>
<evidence type="ECO:0000313" key="2">
    <source>
        <dbReference type="Proteomes" id="UP000198582"/>
    </source>
</evidence>
<dbReference type="RefSeq" id="WP_143086484.1">
    <property type="nucleotide sequence ID" value="NZ_FOEF01000034.1"/>
</dbReference>
<organism evidence="1 2">
    <name type="scientific">Amycolatopsis saalfeldensis</name>
    <dbReference type="NCBI Taxonomy" id="394193"/>
    <lineage>
        <taxon>Bacteria</taxon>
        <taxon>Bacillati</taxon>
        <taxon>Actinomycetota</taxon>
        <taxon>Actinomycetes</taxon>
        <taxon>Pseudonocardiales</taxon>
        <taxon>Pseudonocardiaceae</taxon>
        <taxon>Amycolatopsis</taxon>
    </lineage>
</organism>
<sequence>MAETDAATTDAAVERARVLLVCCVLAEHFGPLALRDLDIPEFRITHTVAVELRDVQPDYVFRWRSRVTAWSVRWDAARLATARYFPDLPGAKEIPEIDALDRLDLSDAERAQLTTLLPL</sequence>
<dbReference type="STRING" id="394193.SAMN04489732_13429"/>
<keyword evidence="2" id="KW-1185">Reference proteome</keyword>
<protein>
    <submittedName>
        <fullName evidence="1">Uncharacterized protein</fullName>
    </submittedName>
</protein>
<proteinExistence type="predicted"/>
<evidence type="ECO:0000313" key="1">
    <source>
        <dbReference type="EMBL" id="SEP53974.1"/>
    </source>
</evidence>
<reference evidence="2" key="1">
    <citation type="submission" date="2016-10" db="EMBL/GenBank/DDBJ databases">
        <authorList>
            <person name="Varghese N."/>
            <person name="Submissions S."/>
        </authorList>
    </citation>
    <scope>NUCLEOTIDE SEQUENCE [LARGE SCALE GENOMIC DNA]</scope>
    <source>
        <strain evidence="2">DSM 44993</strain>
    </source>
</reference>
<dbReference type="EMBL" id="FOEF01000034">
    <property type="protein sequence ID" value="SEP53974.1"/>
    <property type="molecule type" value="Genomic_DNA"/>
</dbReference>
<dbReference type="Proteomes" id="UP000198582">
    <property type="component" value="Unassembled WGS sequence"/>
</dbReference>
<dbReference type="OrthoDB" id="10000525at2"/>